<evidence type="ECO:0000313" key="17">
    <source>
        <dbReference type="Ensembl" id="ENSLOCP00000018909.1"/>
    </source>
</evidence>
<evidence type="ECO:0000256" key="14">
    <source>
        <dbReference type="PROSITE-ProRule" id="PRU00290"/>
    </source>
</evidence>
<dbReference type="InterPro" id="IPR042855">
    <property type="entry name" value="V_SNARE_CC"/>
</dbReference>
<protein>
    <recommendedName>
        <fullName evidence="5 13">Condensin complex subunit 2</fullName>
    </recommendedName>
</protein>
<dbReference type="GO" id="GO:0007076">
    <property type="term" value="P:mitotic chromosome condensation"/>
    <property type="evidence" value="ECO:0000318"/>
    <property type="project" value="GO_Central"/>
</dbReference>
<keyword evidence="9 13" id="KW-0498">Mitosis</keyword>
<comment type="subcellular location">
    <subcellularLocation>
        <location evidence="1">Chromosome</location>
    </subcellularLocation>
    <subcellularLocation>
        <location evidence="2">Cytoplasm</location>
    </subcellularLocation>
    <subcellularLocation>
        <location evidence="12">Endomembrane system</location>
        <topology evidence="12">Single-pass type IV membrane protein</topology>
    </subcellularLocation>
</comment>
<feature type="region of interest" description="Disordered" evidence="15">
    <location>
        <begin position="365"/>
        <end position="385"/>
    </location>
</feature>
<dbReference type="FunCoup" id="W5NE50">
    <property type="interactions" value="673"/>
</dbReference>
<keyword evidence="7" id="KW-0963">Cytoplasm</keyword>
<dbReference type="EMBL" id="AHAT01006087">
    <property type="status" value="NOT_ANNOTATED_CDS"/>
    <property type="molecule type" value="Genomic_DNA"/>
</dbReference>
<evidence type="ECO:0000256" key="2">
    <source>
        <dbReference type="ARBA" id="ARBA00004496"/>
    </source>
</evidence>
<dbReference type="AlphaFoldDB" id="W5NE50"/>
<dbReference type="Pfam" id="PF00957">
    <property type="entry name" value="Synaptobrevin"/>
    <property type="match status" value="1"/>
</dbReference>
<dbReference type="PROSITE" id="PS50892">
    <property type="entry name" value="V_SNARE"/>
    <property type="match status" value="1"/>
</dbReference>
<dbReference type="GO" id="GO:0012505">
    <property type="term" value="C:endomembrane system"/>
    <property type="evidence" value="ECO:0007669"/>
    <property type="project" value="UniProtKB-SubCell"/>
</dbReference>
<dbReference type="EMBL" id="AHAT01006089">
    <property type="status" value="NOT_ANNOTATED_CDS"/>
    <property type="molecule type" value="Genomic_DNA"/>
</dbReference>
<evidence type="ECO:0000256" key="3">
    <source>
        <dbReference type="ARBA" id="ARBA00008025"/>
    </source>
</evidence>
<dbReference type="PANTHER" id="PTHR13108">
    <property type="entry name" value="CONDENSIN COMPLEX SUBUNIT 2"/>
    <property type="match status" value="1"/>
</dbReference>
<evidence type="ECO:0000256" key="8">
    <source>
        <dbReference type="ARBA" id="ARBA00022618"/>
    </source>
</evidence>
<dbReference type="PRINTS" id="PR00219">
    <property type="entry name" value="SYNAPTOBREVN"/>
</dbReference>
<dbReference type="SUPFAM" id="SSF58038">
    <property type="entry name" value="SNARE fusion complex"/>
    <property type="match status" value="1"/>
</dbReference>
<feature type="region of interest" description="Disordered" evidence="15">
    <location>
        <begin position="174"/>
        <end position="230"/>
    </location>
</feature>
<feature type="compositionally biased region" description="Basic and acidic residues" evidence="15">
    <location>
        <begin position="371"/>
        <end position="385"/>
    </location>
</feature>
<dbReference type="GeneTree" id="ENSGT00390000004149"/>
<dbReference type="GO" id="GO:0003682">
    <property type="term" value="F:chromatin binding"/>
    <property type="evidence" value="ECO:0000318"/>
    <property type="project" value="GO_Central"/>
</dbReference>
<dbReference type="GO" id="GO:0000796">
    <property type="term" value="C:condensin complex"/>
    <property type="evidence" value="ECO:0000318"/>
    <property type="project" value="GO_Central"/>
</dbReference>
<evidence type="ECO:0000256" key="9">
    <source>
        <dbReference type="ARBA" id="ARBA00022776"/>
    </source>
</evidence>
<dbReference type="PANTHER" id="PTHR13108:SF9">
    <property type="entry name" value="CONDENSIN COMPLEX SUBUNIT 2"/>
    <property type="match status" value="1"/>
</dbReference>
<evidence type="ECO:0000256" key="6">
    <source>
        <dbReference type="ARBA" id="ARBA00022454"/>
    </source>
</evidence>
<organism evidence="17 18">
    <name type="scientific">Lepisosteus oculatus</name>
    <name type="common">Spotted gar</name>
    <dbReference type="NCBI Taxonomy" id="7918"/>
    <lineage>
        <taxon>Eukaryota</taxon>
        <taxon>Metazoa</taxon>
        <taxon>Chordata</taxon>
        <taxon>Craniata</taxon>
        <taxon>Vertebrata</taxon>
        <taxon>Euteleostomi</taxon>
        <taxon>Actinopterygii</taxon>
        <taxon>Neopterygii</taxon>
        <taxon>Holostei</taxon>
        <taxon>Semionotiformes</taxon>
        <taxon>Lepisosteidae</taxon>
        <taxon>Lepisosteus</taxon>
    </lineage>
</organism>
<dbReference type="Proteomes" id="UP000018468">
    <property type="component" value="Linkage group LG1"/>
</dbReference>
<comment type="similarity">
    <text evidence="4 13">Belongs to the CND2 (condensin subunit 2) family.</text>
</comment>
<evidence type="ECO:0000256" key="11">
    <source>
        <dbReference type="ARBA" id="ARBA00023306"/>
    </source>
</evidence>
<dbReference type="GO" id="GO:0005737">
    <property type="term" value="C:cytoplasm"/>
    <property type="evidence" value="ECO:0007669"/>
    <property type="project" value="UniProtKB-SubCell"/>
</dbReference>
<proteinExistence type="inferred from homology"/>
<dbReference type="GO" id="GO:0016192">
    <property type="term" value="P:vesicle-mediated transport"/>
    <property type="evidence" value="ECO:0007669"/>
    <property type="project" value="InterPro"/>
</dbReference>
<reference evidence="18" key="1">
    <citation type="submission" date="2011-12" db="EMBL/GenBank/DDBJ databases">
        <title>The Draft Genome of Lepisosteus oculatus.</title>
        <authorList>
            <consortium name="The Broad Institute Genome Assembly &amp; Analysis Group"/>
            <consortium name="Computational R&amp;D Group"/>
            <consortium name="and Sequencing Platform"/>
            <person name="Di Palma F."/>
            <person name="Alfoldi J."/>
            <person name="Johnson J."/>
            <person name="Berlin A."/>
            <person name="Gnerre S."/>
            <person name="Jaffe D."/>
            <person name="MacCallum I."/>
            <person name="Young S."/>
            <person name="Walker B.J."/>
            <person name="Lander E.S."/>
            <person name="Lindblad-Toh K."/>
        </authorList>
    </citation>
    <scope>NUCLEOTIDE SEQUENCE [LARGE SCALE GENOMIC DNA]</scope>
</reference>
<dbReference type="PROSITE" id="PS00417">
    <property type="entry name" value="SYNAPTOBREVIN"/>
    <property type="match status" value="1"/>
</dbReference>
<dbReference type="EMBL" id="AHAT01006090">
    <property type="status" value="NOT_ANNOTATED_CDS"/>
    <property type="molecule type" value="Genomic_DNA"/>
</dbReference>
<dbReference type="eggNOG" id="KOG0860">
    <property type="taxonomic scope" value="Eukaryota"/>
</dbReference>
<dbReference type="GO" id="GO:0051301">
    <property type="term" value="P:cell division"/>
    <property type="evidence" value="ECO:0007669"/>
    <property type="project" value="UniProtKB-KW"/>
</dbReference>
<evidence type="ECO:0000256" key="10">
    <source>
        <dbReference type="ARBA" id="ARBA00023067"/>
    </source>
</evidence>
<evidence type="ECO:0000256" key="5">
    <source>
        <dbReference type="ARBA" id="ARBA00016065"/>
    </source>
</evidence>
<dbReference type="GO" id="GO:0016020">
    <property type="term" value="C:membrane"/>
    <property type="evidence" value="ECO:0007669"/>
    <property type="project" value="InterPro"/>
</dbReference>
<keyword evidence="10 13" id="KW-0226">DNA condensation</keyword>
<feature type="domain" description="V-SNARE coiled-coil homology" evidence="16">
    <location>
        <begin position="699"/>
        <end position="760"/>
    </location>
</feature>
<dbReference type="STRING" id="7918.ENSLOCP00000018909"/>
<evidence type="ECO:0000256" key="13">
    <source>
        <dbReference type="PIRNR" id="PIRNR017126"/>
    </source>
</evidence>
<dbReference type="Bgee" id="ENSLOCG00000015362">
    <property type="expression patterns" value="Expressed in pharyngeal gill and 13 other cell types or tissues"/>
</dbReference>
<dbReference type="eggNOG" id="KOG2328">
    <property type="taxonomic scope" value="Eukaryota"/>
</dbReference>
<comment type="similarity">
    <text evidence="3">Belongs to the synaptobrevin family.</text>
</comment>
<feature type="compositionally biased region" description="Polar residues" evidence="15">
    <location>
        <begin position="216"/>
        <end position="225"/>
    </location>
</feature>
<dbReference type="InParanoid" id="W5NE50"/>
<reference evidence="17" key="3">
    <citation type="submission" date="2025-09" db="UniProtKB">
        <authorList>
            <consortium name="Ensembl"/>
        </authorList>
    </citation>
    <scope>IDENTIFICATION</scope>
</reference>
<dbReference type="InterPro" id="IPR022816">
    <property type="entry name" value="Condensin_barren_su2"/>
</dbReference>
<keyword evidence="14" id="KW-0175">Coiled coil</keyword>
<evidence type="ECO:0000256" key="12">
    <source>
        <dbReference type="ARBA" id="ARBA00046280"/>
    </source>
</evidence>
<sequence length="763" mass="83669">MSASSTPRLGMRSHVLTEMLPGKQFVSPSTRAKVVQVAHQPLLNSCPSNDDDLEKRQRRRSKVIDLHMSGLDGSLLDSPARSGTGTPAAVPKLSNSEISEHYSTCIKLSTENKITTKNAFGLHLIDYMSEILRQKETELTNFKVAAGTLDASTKIYSVRVDAVHADTYRVLGGLGSDMKQADGSEKEPEDGEENSTDPEVPKKVVKKKNPNKKTVEQNLNNINSAESERKCEVDPMFQKMASSFDETSTAGVFLSVLFSEDCSSELRFPSDVVVLSSGTPCQPPPPAQVPASPFTAGLQQAQEKSSICPSLEDFSFTNWSDKAHNQMLEKYKSSNHVFDINAEPEPECEPADGGDDFDADAYEDGPEECGDGDRQGEHRSGCMMDKGRGRDVIPIGEGDIGTMCLQLSSQPGEYSYFSPRTMSMWAGPGHWRFKANALLVEPLGRPSKNSSPKVIVCVSQSCETSVVRITSSNIWSSERALVFLKSGIFLGDKMQEEKKCAIVPVSRPGISLSKLTKMRISGENLEEIGDYNYDNPNDTANFCPDIEVEDDEEPAGFVGPDGTFEMTCHPGGGSISLPAETNGADITTYGEDNLVAEPHKVNKIEINYAKTAKKMDMKKLKHTMWNLLTDQLNKSAEAREGDESAAVNGMKAFSQTTKSLLQRLPSNMAQNLSVPLAFAALLHLANEKEQGAIKVGESRVKTLQSEVNGVKEIMTKNVERILERGERLDDLMGKTEDLQADAQHFKHTSTKRSELNMFPPLFI</sequence>
<accession>W5NE50</accession>
<reference evidence="17" key="2">
    <citation type="submission" date="2025-08" db="UniProtKB">
        <authorList>
            <consortium name="Ensembl"/>
        </authorList>
    </citation>
    <scope>IDENTIFICATION</scope>
</reference>
<evidence type="ECO:0000256" key="15">
    <source>
        <dbReference type="SAM" id="MobiDB-lite"/>
    </source>
</evidence>
<evidence type="ECO:0000313" key="18">
    <source>
        <dbReference type="Proteomes" id="UP000018468"/>
    </source>
</evidence>
<evidence type="ECO:0000256" key="7">
    <source>
        <dbReference type="ARBA" id="ARBA00022490"/>
    </source>
</evidence>
<dbReference type="InterPro" id="IPR001388">
    <property type="entry name" value="Synaptobrevin-like"/>
</dbReference>
<evidence type="ECO:0000256" key="1">
    <source>
        <dbReference type="ARBA" id="ARBA00004286"/>
    </source>
</evidence>
<keyword evidence="18" id="KW-1185">Reference proteome</keyword>
<keyword evidence="8 13" id="KW-0132">Cell division</keyword>
<keyword evidence="11 13" id="KW-0131">Cell cycle</keyword>
<dbReference type="Gene3D" id="1.20.5.110">
    <property type="match status" value="1"/>
</dbReference>
<dbReference type="PIRSF" id="PIRSF017126">
    <property type="entry name" value="Condensin_H"/>
    <property type="match status" value="1"/>
</dbReference>
<keyword evidence="6" id="KW-0158">Chromosome</keyword>
<dbReference type="EMBL" id="AHAT01006088">
    <property type="status" value="NOT_ANNOTATED_CDS"/>
    <property type="molecule type" value="Genomic_DNA"/>
</dbReference>
<name>W5NE50_LEPOC</name>
<evidence type="ECO:0000259" key="16">
    <source>
        <dbReference type="PROSITE" id="PS50892"/>
    </source>
</evidence>
<evidence type="ECO:0000256" key="4">
    <source>
        <dbReference type="ARBA" id="ARBA00009471"/>
    </source>
</evidence>
<comment type="function">
    <text evidence="13">Regulatory subunit of the condensin complex, a complex required for conversion of interphase chromatin into mitotic-like condense chromosomes.</text>
</comment>
<dbReference type="Ensembl" id="ENSLOCT00000018941.1">
    <property type="protein sequence ID" value="ENSLOCP00000018909.1"/>
    <property type="gene ID" value="ENSLOCG00000015362.1"/>
</dbReference>
<feature type="compositionally biased region" description="Acidic residues" evidence="15">
    <location>
        <begin position="187"/>
        <end position="196"/>
    </location>
</feature>
<dbReference type="HOGENOM" id="CLU_010510_1_0_1"/>
<dbReference type="Pfam" id="PF05786">
    <property type="entry name" value="Cnd2"/>
    <property type="match status" value="2"/>
</dbReference>